<evidence type="ECO:0000313" key="3">
    <source>
        <dbReference type="Proteomes" id="UP000019376"/>
    </source>
</evidence>
<dbReference type="PANTHER" id="PTHR12736">
    <property type="entry name" value="LANC-LIKE PROTEIN"/>
    <property type="match status" value="1"/>
</dbReference>
<dbReference type="AlphaFoldDB" id="S8AP89"/>
<dbReference type="OrthoDB" id="10257263at2759"/>
<feature type="binding site" evidence="1">
    <location>
        <position position="369"/>
    </location>
    <ligand>
        <name>Zn(2+)</name>
        <dbReference type="ChEBI" id="CHEBI:29105"/>
    </ligand>
</feature>
<dbReference type="InterPro" id="IPR012341">
    <property type="entry name" value="6hp_glycosidase-like_sf"/>
</dbReference>
<dbReference type="PRINTS" id="PR01950">
    <property type="entry name" value="LANCSUPER"/>
</dbReference>
<dbReference type="HOGENOM" id="CLU_567375_0_0_1"/>
<dbReference type="Proteomes" id="UP000019376">
    <property type="component" value="Unassembled WGS sequence"/>
</dbReference>
<dbReference type="PANTHER" id="PTHR12736:SF7">
    <property type="entry name" value="LANC-LIKE PROTEIN 3"/>
    <property type="match status" value="1"/>
</dbReference>
<dbReference type="eggNOG" id="KOG2787">
    <property type="taxonomic scope" value="Eukaryota"/>
</dbReference>
<accession>S8AP89</accession>
<dbReference type="GO" id="GO:0005975">
    <property type="term" value="P:carbohydrate metabolic process"/>
    <property type="evidence" value="ECO:0007669"/>
    <property type="project" value="InterPro"/>
</dbReference>
<proteinExistence type="predicted"/>
<dbReference type="GO" id="GO:0046872">
    <property type="term" value="F:metal ion binding"/>
    <property type="evidence" value="ECO:0007669"/>
    <property type="project" value="UniProtKB-KW"/>
</dbReference>
<dbReference type="SUPFAM" id="SSF158745">
    <property type="entry name" value="LanC-like"/>
    <property type="match status" value="1"/>
</dbReference>
<organism evidence="2 3">
    <name type="scientific">Penicillium oxalicum (strain 114-2 / CGMCC 5302)</name>
    <name type="common">Penicillium decumbens</name>
    <dbReference type="NCBI Taxonomy" id="933388"/>
    <lineage>
        <taxon>Eukaryota</taxon>
        <taxon>Fungi</taxon>
        <taxon>Dikarya</taxon>
        <taxon>Ascomycota</taxon>
        <taxon>Pezizomycotina</taxon>
        <taxon>Eurotiomycetes</taxon>
        <taxon>Eurotiomycetidae</taxon>
        <taxon>Eurotiales</taxon>
        <taxon>Aspergillaceae</taxon>
        <taxon>Penicillium</taxon>
    </lineage>
</organism>
<feature type="binding site" evidence="1">
    <location>
        <position position="370"/>
    </location>
    <ligand>
        <name>Zn(2+)</name>
        <dbReference type="ChEBI" id="CHEBI:29105"/>
    </ligand>
</feature>
<evidence type="ECO:0000313" key="2">
    <source>
        <dbReference type="EMBL" id="EPS27733.1"/>
    </source>
</evidence>
<evidence type="ECO:0008006" key="4">
    <source>
        <dbReference type="Google" id="ProtNLM"/>
    </source>
</evidence>
<dbReference type="SMART" id="SM01260">
    <property type="entry name" value="LANC_like"/>
    <property type="match status" value="1"/>
</dbReference>
<keyword evidence="3" id="KW-1185">Reference proteome</keyword>
<feature type="binding site" evidence="1">
    <location>
        <position position="317"/>
    </location>
    <ligand>
        <name>Zn(2+)</name>
        <dbReference type="ChEBI" id="CHEBI:29105"/>
    </ligand>
</feature>
<dbReference type="Pfam" id="PF05147">
    <property type="entry name" value="LANC_like"/>
    <property type="match status" value="1"/>
</dbReference>
<keyword evidence="1" id="KW-0862">Zinc</keyword>
<dbReference type="Gene3D" id="1.50.10.10">
    <property type="match status" value="1"/>
</dbReference>
<dbReference type="GO" id="GO:0031179">
    <property type="term" value="P:peptide modification"/>
    <property type="evidence" value="ECO:0007669"/>
    <property type="project" value="InterPro"/>
</dbReference>
<protein>
    <recommendedName>
        <fullName evidence="4">Lanthionine synthetase C family protein</fullName>
    </recommendedName>
</protein>
<keyword evidence="1" id="KW-0479">Metal-binding</keyword>
<dbReference type="PhylomeDB" id="S8AP89"/>
<evidence type="ECO:0000256" key="1">
    <source>
        <dbReference type="PIRSR" id="PIRSR607822-1"/>
    </source>
</evidence>
<dbReference type="EMBL" id="KB644410">
    <property type="protein sequence ID" value="EPS27733.1"/>
    <property type="molecule type" value="Genomic_DNA"/>
</dbReference>
<sequence length="524" mass="57661">MTTSKRPRYYENKLAPVAINPVSLINALHELRAAIYIGAEKLNTNEPLPEKWNNGGVFLHFPGVALAFLRLNYQSPVLSGQNSNPSEFLEYALKRVPSGLPDMPLIPSRLSPAGSFSPLAAASLQIFATVAKNGWGAGETPKISAELINCLRDATDLALQNSWIVPHGDHRMGGDEILYGRAGLLWLLLNVRAHQYHEETRELLSPVLAKIPQLIRVIVDAGRQGSKDFIQNHGRDDAHPLMYAWMEGHYGFGAAHGATGILSVLLSCTADELSEYIPEIGGTITALCKLAVAHDGHLPKTLPPFGAKESFELVQFCHGSPSILLLLGVALKNDQLTQNCWHPVWDQTLYQATARVWEEGLLSKGGSLCHGISGNAWPWLLLHDVFEYNSDRIEDARRTFFQSSDDPMASDDGLNSKLTSNFFLSRALAFMLHSFETRPYKDDQSPSEYDYCTPDEPNSLFNGLAGNLCAWAETCAVVQARLRKIMLNESSAVSRYEDDNSFKEALRCRLGFPLVGGNGACGVL</sequence>
<dbReference type="InterPro" id="IPR007822">
    <property type="entry name" value="LANC-like"/>
</dbReference>
<reference evidence="2 3" key="1">
    <citation type="journal article" date="2013" name="PLoS ONE">
        <title>Genomic and secretomic analyses reveal unique features of the lignocellulolytic enzyme system of Penicillium decumbens.</title>
        <authorList>
            <person name="Liu G."/>
            <person name="Zhang L."/>
            <person name="Wei X."/>
            <person name="Zou G."/>
            <person name="Qin Y."/>
            <person name="Ma L."/>
            <person name="Li J."/>
            <person name="Zheng H."/>
            <person name="Wang S."/>
            <person name="Wang C."/>
            <person name="Xun L."/>
            <person name="Zhao G.-P."/>
            <person name="Zhou Z."/>
            <person name="Qu Y."/>
        </authorList>
    </citation>
    <scope>NUCLEOTIDE SEQUENCE [LARGE SCALE GENOMIC DNA]</scope>
    <source>
        <strain evidence="3">114-2 / CGMCC 5302</strain>
    </source>
</reference>
<dbReference type="GO" id="GO:0005886">
    <property type="term" value="C:plasma membrane"/>
    <property type="evidence" value="ECO:0007669"/>
    <property type="project" value="TreeGrafter"/>
</dbReference>
<name>S8AP89_PENO1</name>
<gene>
    <name evidence="2" type="ORF">PDE_02677</name>
</gene>
<dbReference type="CDD" id="cd04794">
    <property type="entry name" value="euk_LANCL"/>
    <property type="match status" value="1"/>
</dbReference>